<evidence type="ECO:0000313" key="1">
    <source>
        <dbReference type="EMBL" id="GAI66642.1"/>
    </source>
</evidence>
<dbReference type="AlphaFoldDB" id="X1QDS6"/>
<organism evidence="1">
    <name type="scientific">marine sediment metagenome</name>
    <dbReference type="NCBI Taxonomy" id="412755"/>
    <lineage>
        <taxon>unclassified sequences</taxon>
        <taxon>metagenomes</taxon>
        <taxon>ecological metagenomes</taxon>
    </lineage>
</organism>
<reference evidence="1" key="1">
    <citation type="journal article" date="2014" name="Front. Microbiol.">
        <title>High frequency of phylogenetically diverse reductive dehalogenase-homologous genes in deep subseafloor sedimentary metagenomes.</title>
        <authorList>
            <person name="Kawai M."/>
            <person name="Futagami T."/>
            <person name="Toyoda A."/>
            <person name="Takaki Y."/>
            <person name="Nishi S."/>
            <person name="Hori S."/>
            <person name="Arai W."/>
            <person name="Tsubouchi T."/>
            <person name="Morono Y."/>
            <person name="Uchiyama I."/>
            <person name="Ito T."/>
            <person name="Fujiyama A."/>
            <person name="Inagaki F."/>
            <person name="Takami H."/>
        </authorList>
    </citation>
    <scope>NUCLEOTIDE SEQUENCE</scope>
    <source>
        <strain evidence="1">Expedition CK06-06</strain>
    </source>
</reference>
<gene>
    <name evidence="1" type="ORF">S12H4_05952</name>
</gene>
<name>X1QDS6_9ZZZZ</name>
<comment type="caution">
    <text evidence="1">The sequence shown here is derived from an EMBL/GenBank/DDBJ whole genome shotgun (WGS) entry which is preliminary data.</text>
</comment>
<protein>
    <submittedName>
        <fullName evidence="1">Uncharacterized protein</fullName>
    </submittedName>
</protein>
<dbReference type="EMBL" id="BARW01002032">
    <property type="protein sequence ID" value="GAI66642.1"/>
    <property type="molecule type" value="Genomic_DNA"/>
</dbReference>
<accession>X1QDS6</accession>
<proteinExistence type="predicted"/>
<sequence length="129" mass="14128">MPGGGIVPKTISESEPIAEVKKITEPVSIGFAGAVYENEDTATTDDPRRFETSSRKLRDLIIQVSGNVERRLLPGVGNRRPVIKIWTPSRLFARVTTLTTTLKILRAARTVPDIQPLKTSDTPSLTGVF</sequence>